<evidence type="ECO:0000256" key="4">
    <source>
        <dbReference type="ARBA" id="ARBA00006846"/>
    </source>
</evidence>
<dbReference type="FunFam" id="1.10.20.10:FF:000016">
    <property type="entry name" value="Histone H2B"/>
    <property type="match status" value="1"/>
</dbReference>
<dbReference type="GO" id="GO:0005634">
    <property type="term" value="C:nucleus"/>
    <property type="evidence" value="ECO:0007669"/>
    <property type="project" value="UniProtKB-SubCell"/>
</dbReference>
<dbReference type="EnsemblMetazoa" id="SMAR013501-RA">
    <property type="protein sequence ID" value="SMAR013501-PA"/>
    <property type="gene ID" value="SMAR013501"/>
</dbReference>
<dbReference type="PRINTS" id="PR00621">
    <property type="entry name" value="HISTONEH2B"/>
</dbReference>
<evidence type="ECO:0000256" key="3">
    <source>
        <dbReference type="ARBA" id="ARBA00004286"/>
    </source>
</evidence>
<dbReference type="PANTHER" id="PTHR23428">
    <property type="entry name" value="HISTONE H2B"/>
    <property type="match status" value="1"/>
</dbReference>
<reference evidence="12" key="2">
    <citation type="submission" date="2015-02" db="UniProtKB">
        <authorList>
            <consortium name="EnsemblMetazoa"/>
        </authorList>
    </citation>
    <scope>IDENTIFICATION</scope>
</reference>
<comment type="subunit">
    <text evidence="5">The nucleosome is a histone octamer containing two molecules each of H2A, H2B, H3 and H4 assembled in one H3-H4 heterotetramer and two H2A-H2B heterodimers. The octamer wraps approximately 147 bp of DNA.</text>
</comment>
<dbReference type="Gene3D" id="1.10.20.10">
    <property type="entry name" value="Histone, subunit A"/>
    <property type="match status" value="1"/>
</dbReference>
<dbReference type="InterPro" id="IPR000558">
    <property type="entry name" value="Histone_H2B"/>
</dbReference>
<evidence type="ECO:0000313" key="12">
    <source>
        <dbReference type="EnsemblMetazoa" id="SMAR013501-PA"/>
    </source>
</evidence>
<dbReference type="SMART" id="SM00427">
    <property type="entry name" value="H2B"/>
    <property type="match status" value="1"/>
</dbReference>
<feature type="compositionally biased region" description="Basic and acidic residues" evidence="10">
    <location>
        <begin position="1"/>
        <end position="11"/>
    </location>
</feature>
<evidence type="ECO:0000256" key="6">
    <source>
        <dbReference type="ARBA" id="ARBA00022454"/>
    </source>
</evidence>
<dbReference type="AlphaFoldDB" id="T1JI20"/>
<dbReference type="CDD" id="cd22910">
    <property type="entry name" value="HFD_H2B"/>
    <property type="match status" value="1"/>
</dbReference>
<comment type="subcellular location">
    <subcellularLocation>
        <location evidence="3">Chromosome</location>
    </subcellularLocation>
    <subcellularLocation>
        <location evidence="2">Nucleus</location>
    </subcellularLocation>
</comment>
<evidence type="ECO:0000256" key="1">
    <source>
        <dbReference type="ARBA" id="ARBA00002001"/>
    </source>
</evidence>
<evidence type="ECO:0000313" key="13">
    <source>
        <dbReference type="Proteomes" id="UP000014500"/>
    </source>
</evidence>
<evidence type="ECO:0000256" key="9">
    <source>
        <dbReference type="ARBA" id="ARBA00023269"/>
    </source>
</evidence>
<evidence type="ECO:0000256" key="2">
    <source>
        <dbReference type="ARBA" id="ARBA00004123"/>
    </source>
</evidence>
<keyword evidence="9" id="KW-0544">Nucleosome core</keyword>
<feature type="domain" description="Core Histone H2A/H2B/H3" evidence="11">
    <location>
        <begin position="24"/>
        <end position="96"/>
    </location>
</feature>
<dbReference type="GO" id="GO:0030527">
    <property type="term" value="F:structural constituent of chromatin"/>
    <property type="evidence" value="ECO:0007669"/>
    <property type="project" value="InterPro"/>
</dbReference>
<keyword evidence="13" id="KW-1185">Reference proteome</keyword>
<dbReference type="eggNOG" id="KOG1744">
    <property type="taxonomic scope" value="Eukaryota"/>
</dbReference>
<feature type="region of interest" description="Disordered" evidence="10">
    <location>
        <begin position="1"/>
        <end position="30"/>
    </location>
</feature>
<sequence>MLSPRGKEVKKSGTVHQNVKNGSKKKKKRQESYSVFIYKVLKQVHPECGISSKAMSIMNSFMNDLFARIAADASRLAQQNNRVTLNSREIQTATRLILPNELAKHAINEATKAINKYTNSWSS</sequence>
<keyword evidence="8" id="KW-0539">Nucleus</keyword>
<dbReference type="EMBL" id="JH429903">
    <property type="status" value="NOT_ANNOTATED_CDS"/>
    <property type="molecule type" value="Genomic_DNA"/>
</dbReference>
<dbReference type="HOGENOM" id="CLU_075666_2_1_1"/>
<dbReference type="STRING" id="126957.T1JI20"/>
<evidence type="ECO:0000256" key="7">
    <source>
        <dbReference type="ARBA" id="ARBA00023125"/>
    </source>
</evidence>
<reference evidence="13" key="1">
    <citation type="submission" date="2011-05" db="EMBL/GenBank/DDBJ databases">
        <authorList>
            <person name="Richards S.R."/>
            <person name="Qu J."/>
            <person name="Jiang H."/>
            <person name="Jhangiani S.N."/>
            <person name="Agravi P."/>
            <person name="Goodspeed R."/>
            <person name="Gross S."/>
            <person name="Mandapat C."/>
            <person name="Jackson L."/>
            <person name="Mathew T."/>
            <person name="Pu L."/>
            <person name="Thornton R."/>
            <person name="Saada N."/>
            <person name="Wilczek-Boney K.B."/>
            <person name="Lee S."/>
            <person name="Kovar C."/>
            <person name="Wu Y."/>
            <person name="Scherer S.E."/>
            <person name="Worley K.C."/>
            <person name="Muzny D.M."/>
            <person name="Gibbs R."/>
        </authorList>
    </citation>
    <scope>NUCLEOTIDE SEQUENCE</scope>
    <source>
        <strain evidence="13">Brora</strain>
    </source>
</reference>
<protein>
    <recommendedName>
        <fullName evidence="11">Core Histone H2A/H2B/H3 domain-containing protein</fullName>
    </recommendedName>
</protein>
<dbReference type="GO" id="GO:0046982">
    <property type="term" value="F:protein heterodimerization activity"/>
    <property type="evidence" value="ECO:0007669"/>
    <property type="project" value="InterPro"/>
</dbReference>
<keyword evidence="6" id="KW-0158">Chromosome</keyword>
<proteinExistence type="inferred from homology"/>
<organism evidence="12 13">
    <name type="scientific">Strigamia maritima</name>
    <name type="common">European centipede</name>
    <name type="synonym">Geophilus maritimus</name>
    <dbReference type="NCBI Taxonomy" id="126957"/>
    <lineage>
        <taxon>Eukaryota</taxon>
        <taxon>Metazoa</taxon>
        <taxon>Ecdysozoa</taxon>
        <taxon>Arthropoda</taxon>
        <taxon>Myriapoda</taxon>
        <taxon>Chilopoda</taxon>
        <taxon>Pleurostigmophora</taxon>
        <taxon>Geophilomorpha</taxon>
        <taxon>Linotaeniidae</taxon>
        <taxon>Strigamia</taxon>
    </lineage>
</organism>
<comment type="function">
    <text evidence="1">Core component of nucleosome. Nucleosomes wrap and compact DNA into chromatin, limiting DNA accessibility to the cellular machineries which require DNA as a template. Histones thereby play a central role in transcription regulation, DNA repair, DNA replication and chromosomal stability. DNA accessibility is regulated via a complex set of post-translational modifications of histones, also called histone code, and nucleosome remodeling.</text>
</comment>
<evidence type="ECO:0000256" key="10">
    <source>
        <dbReference type="SAM" id="MobiDB-lite"/>
    </source>
</evidence>
<evidence type="ECO:0000256" key="8">
    <source>
        <dbReference type="ARBA" id="ARBA00023242"/>
    </source>
</evidence>
<name>T1JI20_STRMM</name>
<dbReference type="PhylomeDB" id="T1JI20"/>
<comment type="similarity">
    <text evidence="4">Belongs to the histone H2B family.</text>
</comment>
<dbReference type="InterPro" id="IPR009072">
    <property type="entry name" value="Histone-fold"/>
</dbReference>
<dbReference type="Pfam" id="PF00125">
    <property type="entry name" value="Histone"/>
    <property type="match status" value="1"/>
</dbReference>
<dbReference type="SUPFAM" id="SSF47113">
    <property type="entry name" value="Histone-fold"/>
    <property type="match status" value="1"/>
</dbReference>
<accession>T1JI20</accession>
<dbReference type="InterPro" id="IPR007125">
    <property type="entry name" value="H2A/H2B/H3"/>
</dbReference>
<dbReference type="GO" id="GO:0000786">
    <property type="term" value="C:nucleosome"/>
    <property type="evidence" value="ECO:0007669"/>
    <property type="project" value="UniProtKB-KW"/>
</dbReference>
<evidence type="ECO:0000256" key="5">
    <source>
        <dbReference type="ARBA" id="ARBA00011538"/>
    </source>
</evidence>
<keyword evidence="7" id="KW-0238">DNA-binding</keyword>
<dbReference type="GO" id="GO:0003677">
    <property type="term" value="F:DNA binding"/>
    <property type="evidence" value="ECO:0007669"/>
    <property type="project" value="UniProtKB-KW"/>
</dbReference>
<dbReference type="Proteomes" id="UP000014500">
    <property type="component" value="Unassembled WGS sequence"/>
</dbReference>
<evidence type="ECO:0000259" key="11">
    <source>
        <dbReference type="Pfam" id="PF00125"/>
    </source>
</evidence>